<organism evidence="1 2">
    <name type="scientific">Rhodohalobacter barkolensis</name>
    <dbReference type="NCBI Taxonomy" id="2053187"/>
    <lineage>
        <taxon>Bacteria</taxon>
        <taxon>Pseudomonadati</taxon>
        <taxon>Balneolota</taxon>
        <taxon>Balneolia</taxon>
        <taxon>Balneolales</taxon>
        <taxon>Balneolaceae</taxon>
        <taxon>Rhodohalobacter</taxon>
    </lineage>
</organism>
<evidence type="ECO:0008006" key="3">
    <source>
        <dbReference type="Google" id="ProtNLM"/>
    </source>
</evidence>
<proteinExistence type="predicted"/>
<gene>
    <name evidence="1" type="ORF">CWD77_11605</name>
</gene>
<sequence length="377" mass="43834">MNSKQFKKEISRHLNNWRGWRTERKIIVIESDDWGSICMPSKKVFDSLLANGIRVDLCPYATYDSLANEDDFDALFSVLSGVRDSRGRPAVITANTIMTNPDFQKIEESEFREYGFEVFTESYQKYRSSFNPLEYYQQGMKAGIFYPQFHGREHLNIKEWMKQLRDPGSKYRKAFNEGVNWLGSKYNPRSGINLRATYDTNNSSDLDTQKAELKEGLDLFKEIFKMNSESFIAPNYIIHSDLNGTLKENGVQFIQGMKYQVFPKLGANKHEMKRRIQGGMNSSQQINLVRNCEFEPSQYSQTYDSVGECMKGINNAFLWKKPAIISAHRLNFIGNIHPENRTRNLKKFKELLSRATKKWPDIEFMTSVELGKLMSDR</sequence>
<protein>
    <recommendedName>
        <fullName evidence="3">Polysaccharide (De)acetylase</fullName>
    </recommendedName>
</protein>
<comment type="caution">
    <text evidence="1">The sequence shown here is derived from an EMBL/GenBank/DDBJ whole genome shotgun (WGS) entry which is preliminary data.</text>
</comment>
<name>A0A2N0VGE3_9BACT</name>
<evidence type="ECO:0000313" key="1">
    <source>
        <dbReference type="EMBL" id="PKD43253.1"/>
    </source>
</evidence>
<evidence type="ECO:0000313" key="2">
    <source>
        <dbReference type="Proteomes" id="UP000233398"/>
    </source>
</evidence>
<dbReference type="AlphaFoldDB" id="A0A2N0VGE3"/>
<keyword evidence="2" id="KW-1185">Reference proteome</keyword>
<dbReference type="Proteomes" id="UP000233398">
    <property type="component" value="Unassembled WGS sequence"/>
</dbReference>
<reference evidence="1 2" key="1">
    <citation type="submission" date="2017-11" db="EMBL/GenBank/DDBJ databases">
        <title>Rhodohalobacter 15182 sp. nov., isolated from a salt lake.</title>
        <authorList>
            <person name="Han S."/>
        </authorList>
    </citation>
    <scope>NUCLEOTIDE SEQUENCE [LARGE SCALE GENOMIC DNA]</scope>
    <source>
        <strain evidence="1 2">15182</strain>
    </source>
</reference>
<dbReference type="EMBL" id="PISP01000003">
    <property type="protein sequence ID" value="PKD43253.1"/>
    <property type="molecule type" value="Genomic_DNA"/>
</dbReference>
<accession>A0A2N0VGE3</accession>